<dbReference type="InterPro" id="IPR052895">
    <property type="entry name" value="HetReg/Transcr_Mod"/>
</dbReference>
<dbReference type="PANTHER" id="PTHR24148:SF73">
    <property type="entry name" value="HET DOMAIN PROTEIN (AFU_ORTHOLOGUE AFUA_8G01020)"/>
    <property type="match status" value="1"/>
</dbReference>
<keyword evidence="4" id="KW-1185">Reference proteome</keyword>
<evidence type="ECO:0000313" key="4">
    <source>
        <dbReference type="Proteomes" id="UP001152533"/>
    </source>
</evidence>
<dbReference type="Pfam" id="PF06985">
    <property type="entry name" value="HET"/>
    <property type="match status" value="1"/>
</dbReference>
<dbReference type="Proteomes" id="UP001152533">
    <property type="component" value="Unassembled WGS sequence"/>
</dbReference>
<feature type="domain" description="Heterokaryon incompatibility" evidence="2">
    <location>
        <begin position="114"/>
        <end position="255"/>
    </location>
</feature>
<proteinExistence type="predicted"/>
<dbReference type="Pfam" id="PF26639">
    <property type="entry name" value="Het-6_barrel"/>
    <property type="match status" value="1"/>
</dbReference>
<dbReference type="InterPro" id="IPR010730">
    <property type="entry name" value="HET"/>
</dbReference>
<dbReference type="PANTHER" id="PTHR24148">
    <property type="entry name" value="ANKYRIN REPEAT DOMAIN-CONTAINING PROTEIN 39 HOMOLOG-RELATED"/>
    <property type="match status" value="1"/>
</dbReference>
<evidence type="ECO:0000256" key="1">
    <source>
        <dbReference type="SAM" id="MobiDB-lite"/>
    </source>
</evidence>
<protein>
    <recommendedName>
        <fullName evidence="2">Heterokaryon incompatibility domain-containing protein</fullName>
    </recommendedName>
</protein>
<accession>A0A9W4RKF3</accession>
<dbReference type="AlphaFoldDB" id="A0A9W4RKF3"/>
<dbReference type="EMBL" id="CAMGZC010000079">
    <property type="protein sequence ID" value="CAI0642902.1"/>
    <property type="molecule type" value="Genomic_DNA"/>
</dbReference>
<evidence type="ECO:0000259" key="2">
    <source>
        <dbReference type="Pfam" id="PF06985"/>
    </source>
</evidence>
<evidence type="ECO:0000313" key="3">
    <source>
        <dbReference type="EMBL" id="CAI0642902.1"/>
    </source>
</evidence>
<reference evidence="3" key="1">
    <citation type="submission" date="2022-08" db="EMBL/GenBank/DDBJ databases">
        <authorList>
            <person name="Giroux E."/>
            <person name="Giroux E."/>
        </authorList>
    </citation>
    <scope>NUCLEOTIDE SEQUENCE</scope>
    <source>
        <strain evidence="3">H1091258</strain>
    </source>
</reference>
<name>A0A9W4RKF3_9PEZI</name>
<sequence length="745" mass="84540">MTTYPYRQLSLPDETRVLTVQPGKFADDIICSLSHINIASPDEPYEALSYCWSKGIDRDPGIDPDDELPWAVYGKDEDQQLIEKGGTLKFKDLVDHPYMGETYIRLGGKMPDAPIICDGLTLVVGGELFRALRRLRKEDGPPLRIWVDALCINQQDISERNEHVKNMGQIYAGASRTRVWLGESTEMDFHAFRTLVAISDVFGDLYQKGLFENDMSVPQFQWLFEKTANTERLDWGLLSEMLNRAWFKRTWIIQEVANSKDITVHLGSLSFGWTFLSSVIRAIQMYKLQSTIVECKAIKTIAVMEQLRQERIDESTPFSTMPLLGLLEELRDFNATIPSDKIYGVLGLTERKDEFVVDYAQSAEKLFTDFAVRELMAGHMDVLTHCVDSPKPTTLKLPSWVPDWTCPGWTEPLRIRGLEMKAGGNTKPELFIEEGGIILRIRGRILDKVAAIEMKRRIPPPKQAGPMDPADDEDGDWGKFEMSQYGGPILDAEPERSPPSFFGWQPAEKVAKSMSRLSGHDGEANSSQDQEYTPEGATKQRGNKTTPKDARYRYMKIIEKTREDAKAWHLGVVDVAFPDKKVTPRTWENLWRAFMYNRTRENERPGAGCATGFDVYLKTMTFMEGPEGILQQLLADQIDNHGLSLRDADSYYLQQKENLELVIGAYAKWSLNRRFFRSDAGRFGWCVDGTQPGDIVALFHGCDSVFTLREAGDGGWRIIGDCYIHDLMDGEGVGSNFEETEFQIV</sequence>
<gene>
    <name evidence="3" type="ORF">CGXH109_LOCUS19855</name>
</gene>
<feature type="region of interest" description="Disordered" evidence="1">
    <location>
        <begin position="512"/>
        <end position="547"/>
    </location>
</feature>
<comment type="caution">
    <text evidence="3">The sequence shown here is derived from an EMBL/GenBank/DDBJ whole genome shotgun (WGS) entry which is preliminary data.</text>
</comment>
<organism evidence="3 4">
    <name type="scientific">Colletotrichum noveboracense</name>
    <dbReference type="NCBI Taxonomy" id="2664923"/>
    <lineage>
        <taxon>Eukaryota</taxon>
        <taxon>Fungi</taxon>
        <taxon>Dikarya</taxon>
        <taxon>Ascomycota</taxon>
        <taxon>Pezizomycotina</taxon>
        <taxon>Sordariomycetes</taxon>
        <taxon>Hypocreomycetidae</taxon>
        <taxon>Glomerellales</taxon>
        <taxon>Glomerellaceae</taxon>
        <taxon>Colletotrichum</taxon>
        <taxon>Colletotrichum gloeosporioides species complex</taxon>
    </lineage>
</organism>